<reference evidence="9 10" key="1">
    <citation type="submission" date="2016-05" db="EMBL/GenBank/DDBJ databases">
        <title>Genomic and physiological characterization of Planctopirus sp. isolated from fresh water lake.</title>
        <authorList>
            <person name="Subhash Y."/>
            <person name="Ramana C."/>
        </authorList>
    </citation>
    <scope>NUCLEOTIDE SEQUENCE [LARGE SCALE GENOMIC DNA]</scope>
    <source>
        <strain evidence="9 10">JC280</strain>
    </source>
</reference>
<name>A0A1C3EP42_9PLAN</name>
<evidence type="ECO:0000259" key="8">
    <source>
        <dbReference type="Pfam" id="PF01967"/>
    </source>
</evidence>
<dbReference type="CDD" id="cd01420">
    <property type="entry name" value="MoaC_PE"/>
    <property type="match status" value="1"/>
</dbReference>
<feature type="domain" description="Molybdopterin cofactor biosynthesis C (MoaC)" evidence="8">
    <location>
        <begin position="15"/>
        <end position="149"/>
    </location>
</feature>
<sequence length="158" mass="16554">MTDLTHFDSEGHSRMVNVGHKPVTERTATAEGFVTAHPETITRMAGGGTSKGNVLEVARLAGIMAAKKTADLIPLCHPLGLDAVEIEFSFTSPVELRIVATASLTAKTGVEMEALTAVSIAALTVYDMCKSIDKAMTIGPIRLLSKTGGKSGNWSAPS</sequence>
<dbReference type="HAMAP" id="MF_01224_B">
    <property type="entry name" value="MoaC_B"/>
    <property type="match status" value="1"/>
</dbReference>
<evidence type="ECO:0000256" key="6">
    <source>
        <dbReference type="ARBA" id="ARBA00055087"/>
    </source>
</evidence>
<evidence type="ECO:0000256" key="7">
    <source>
        <dbReference type="HAMAP-Rule" id="MF_01224"/>
    </source>
</evidence>
<accession>A0A1C3EP42</accession>
<protein>
    <recommendedName>
        <fullName evidence="3 7">Cyclic pyranopterin monophosphate synthase</fullName>
        <ecNumber evidence="3 7">4.6.1.17</ecNumber>
    </recommendedName>
    <alternativeName>
        <fullName evidence="7">Molybdenum cofactor biosynthesis protein C</fullName>
    </alternativeName>
</protein>
<dbReference type="PANTHER" id="PTHR22960:SF29">
    <property type="entry name" value="CYCLIC PYRANOPTERIN MONOPHOSPHATE SYNTHASE"/>
    <property type="match status" value="1"/>
</dbReference>
<comment type="subunit">
    <text evidence="7">Homohexamer; trimer of dimers.</text>
</comment>
<keyword evidence="10" id="KW-1185">Reference proteome</keyword>
<comment type="function">
    <text evidence="6 7">Catalyzes the conversion of (8S)-3',8-cyclo-7,8-dihydroguanosine 5'-triphosphate to cyclic pyranopterin monophosphate (cPMP).</text>
</comment>
<dbReference type="RefSeq" id="WP_068846590.1">
    <property type="nucleotide sequence ID" value="NZ_LYDR01000039.1"/>
</dbReference>
<evidence type="ECO:0000313" key="10">
    <source>
        <dbReference type="Proteomes" id="UP000094828"/>
    </source>
</evidence>
<feature type="active site" evidence="7">
    <location>
        <position position="127"/>
    </location>
</feature>
<proteinExistence type="inferred from homology"/>
<keyword evidence="5 7" id="KW-0456">Lyase</keyword>
<evidence type="ECO:0000256" key="5">
    <source>
        <dbReference type="ARBA" id="ARBA00023239"/>
    </source>
</evidence>
<keyword evidence="4 7" id="KW-0501">Molybdenum cofactor biosynthesis</keyword>
<dbReference type="PANTHER" id="PTHR22960">
    <property type="entry name" value="MOLYBDOPTERIN COFACTOR SYNTHESIS PROTEIN A"/>
    <property type="match status" value="1"/>
</dbReference>
<dbReference type="Gene3D" id="3.30.70.640">
    <property type="entry name" value="Molybdopterin cofactor biosynthesis C (MoaC) domain"/>
    <property type="match status" value="1"/>
</dbReference>
<comment type="caution">
    <text evidence="9">The sequence shown here is derived from an EMBL/GenBank/DDBJ whole genome shotgun (WGS) entry which is preliminary data.</text>
</comment>
<evidence type="ECO:0000256" key="4">
    <source>
        <dbReference type="ARBA" id="ARBA00023150"/>
    </source>
</evidence>
<dbReference type="GO" id="GO:0006777">
    <property type="term" value="P:Mo-molybdopterin cofactor biosynthetic process"/>
    <property type="evidence" value="ECO:0007669"/>
    <property type="project" value="UniProtKB-UniRule"/>
</dbReference>
<comment type="pathway">
    <text evidence="2 7">Cofactor biosynthesis; molybdopterin biosynthesis.</text>
</comment>
<dbReference type="GO" id="GO:0061799">
    <property type="term" value="F:cyclic pyranopterin monophosphate synthase activity"/>
    <property type="evidence" value="ECO:0007669"/>
    <property type="project" value="UniProtKB-UniRule"/>
</dbReference>
<evidence type="ECO:0000256" key="3">
    <source>
        <dbReference type="ARBA" id="ARBA00012575"/>
    </source>
</evidence>
<dbReference type="AlphaFoldDB" id="A0A1C3EP42"/>
<evidence type="ECO:0000256" key="2">
    <source>
        <dbReference type="ARBA" id="ARBA00005046"/>
    </source>
</evidence>
<dbReference type="NCBIfam" id="NF006870">
    <property type="entry name" value="PRK09364.1"/>
    <property type="match status" value="1"/>
</dbReference>
<dbReference type="OrthoDB" id="9794429at2"/>
<dbReference type="STRING" id="1841610.A6X21_03570"/>
<organism evidence="9 10">
    <name type="scientific">Planctopirus hydrillae</name>
    <dbReference type="NCBI Taxonomy" id="1841610"/>
    <lineage>
        <taxon>Bacteria</taxon>
        <taxon>Pseudomonadati</taxon>
        <taxon>Planctomycetota</taxon>
        <taxon>Planctomycetia</taxon>
        <taxon>Planctomycetales</taxon>
        <taxon>Planctomycetaceae</taxon>
        <taxon>Planctopirus</taxon>
    </lineage>
</organism>
<dbReference type="Pfam" id="PF01967">
    <property type="entry name" value="MoaC"/>
    <property type="match status" value="1"/>
</dbReference>
<dbReference type="InterPro" id="IPR036522">
    <property type="entry name" value="MoaC_sf"/>
</dbReference>
<dbReference type="NCBIfam" id="TIGR00581">
    <property type="entry name" value="moaC"/>
    <property type="match status" value="1"/>
</dbReference>
<dbReference type="EC" id="4.6.1.17" evidence="3 7"/>
<dbReference type="EMBL" id="LYDR01000039">
    <property type="protein sequence ID" value="ODA35011.1"/>
    <property type="molecule type" value="Genomic_DNA"/>
</dbReference>
<dbReference type="UniPathway" id="UPA00344"/>
<comment type="catalytic activity">
    <reaction evidence="1 7">
        <text>(8S)-3',8-cyclo-7,8-dihydroguanosine 5'-triphosphate = cyclic pyranopterin phosphate + diphosphate</text>
        <dbReference type="Rhea" id="RHEA:49580"/>
        <dbReference type="ChEBI" id="CHEBI:33019"/>
        <dbReference type="ChEBI" id="CHEBI:59648"/>
        <dbReference type="ChEBI" id="CHEBI:131766"/>
        <dbReference type="EC" id="4.6.1.17"/>
    </reaction>
</comment>
<dbReference type="InterPro" id="IPR050105">
    <property type="entry name" value="MoCo_biosynth_MoaA/MoaC"/>
</dbReference>
<gene>
    <name evidence="7" type="primary">moaC</name>
    <name evidence="9" type="ORF">A6X21_03570</name>
</gene>
<evidence type="ECO:0000313" key="9">
    <source>
        <dbReference type="EMBL" id="ODA35011.1"/>
    </source>
</evidence>
<dbReference type="InterPro" id="IPR002820">
    <property type="entry name" value="Mopterin_CF_biosynth-C_dom"/>
</dbReference>
<dbReference type="InterPro" id="IPR047594">
    <property type="entry name" value="MoaC_bact/euk"/>
</dbReference>
<dbReference type="SUPFAM" id="SSF55040">
    <property type="entry name" value="Molybdenum cofactor biosynthesis protein C, MoaC"/>
    <property type="match status" value="1"/>
</dbReference>
<comment type="similarity">
    <text evidence="7">Belongs to the MoaC family.</text>
</comment>
<feature type="binding site" evidence="7">
    <location>
        <begin position="112"/>
        <end position="113"/>
    </location>
    <ligand>
        <name>substrate</name>
    </ligand>
</feature>
<feature type="binding site" evidence="7">
    <location>
        <begin position="75"/>
        <end position="77"/>
    </location>
    <ligand>
        <name>substrate</name>
    </ligand>
</feature>
<dbReference type="InterPro" id="IPR023045">
    <property type="entry name" value="MoaC"/>
</dbReference>
<evidence type="ECO:0000256" key="1">
    <source>
        <dbReference type="ARBA" id="ARBA00001637"/>
    </source>
</evidence>
<dbReference type="Proteomes" id="UP000094828">
    <property type="component" value="Unassembled WGS sequence"/>
</dbReference>